<evidence type="ECO:0000313" key="3">
    <source>
        <dbReference type="EMBL" id="ALA60456.1"/>
    </source>
</evidence>
<name>A0A0K2GHQ6_NITMO</name>
<protein>
    <recommendedName>
        <fullName evidence="2">UPF0235 protein NITMOv2_4072</fullName>
    </recommendedName>
</protein>
<dbReference type="InterPro" id="IPR003746">
    <property type="entry name" value="DUF167"/>
</dbReference>
<dbReference type="SUPFAM" id="SSF69786">
    <property type="entry name" value="YggU-like"/>
    <property type="match status" value="1"/>
</dbReference>
<keyword evidence="4" id="KW-1185">Reference proteome</keyword>
<accession>A0A0K2GHQ6</accession>
<dbReference type="Proteomes" id="UP000069205">
    <property type="component" value="Chromosome"/>
</dbReference>
<dbReference type="PANTHER" id="PTHR13420:SF7">
    <property type="entry name" value="UPF0235 PROTEIN C15ORF40"/>
    <property type="match status" value="1"/>
</dbReference>
<dbReference type="PANTHER" id="PTHR13420">
    <property type="entry name" value="UPF0235 PROTEIN C15ORF40"/>
    <property type="match status" value="1"/>
</dbReference>
<dbReference type="Pfam" id="PF02594">
    <property type="entry name" value="DUF167"/>
    <property type="match status" value="1"/>
</dbReference>
<dbReference type="PATRIC" id="fig|42253.5.peg.4020"/>
<dbReference type="GO" id="GO:0005737">
    <property type="term" value="C:cytoplasm"/>
    <property type="evidence" value="ECO:0007669"/>
    <property type="project" value="TreeGrafter"/>
</dbReference>
<dbReference type="EMBL" id="CP011801">
    <property type="protein sequence ID" value="ALA60456.1"/>
    <property type="molecule type" value="Genomic_DNA"/>
</dbReference>
<reference evidence="3 4" key="1">
    <citation type="journal article" date="2015" name="Proc. Natl. Acad. Sci. U.S.A.">
        <title>Expanded metabolic versatility of ubiquitous nitrite-oxidizing bacteria from the genus Nitrospira.</title>
        <authorList>
            <person name="Koch H."/>
            <person name="Lucker S."/>
            <person name="Albertsen M."/>
            <person name="Kitzinger K."/>
            <person name="Herbold C."/>
            <person name="Spieck E."/>
            <person name="Nielsen P.H."/>
            <person name="Wagner M."/>
            <person name="Daims H."/>
        </authorList>
    </citation>
    <scope>NUCLEOTIDE SEQUENCE [LARGE SCALE GENOMIC DNA]</scope>
    <source>
        <strain evidence="3 4">NSP M-1</strain>
    </source>
</reference>
<gene>
    <name evidence="3" type="ORF">NITMOv2_4072</name>
</gene>
<proteinExistence type="inferred from homology"/>
<dbReference type="RefSeq" id="WP_053381312.1">
    <property type="nucleotide sequence ID" value="NZ_CP011801.1"/>
</dbReference>
<evidence type="ECO:0000256" key="2">
    <source>
        <dbReference type="HAMAP-Rule" id="MF_00634"/>
    </source>
</evidence>
<organism evidence="3 4">
    <name type="scientific">Nitrospira moscoviensis</name>
    <dbReference type="NCBI Taxonomy" id="42253"/>
    <lineage>
        <taxon>Bacteria</taxon>
        <taxon>Pseudomonadati</taxon>
        <taxon>Nitrospirota</taxon>
        <taxon>Nitrospiria</taxon>
        <taxon>Nitrospirales</taxon>
        <taxon>Nitrospiraceae</taxon>
        <taxon>Nitrospira</taxon>
    </lineage>
</organism>
<dbReference type="AlphaFoldDB" id="A0A0K2GHQ6"/>
<dbReference type="OrthoDB" id="9800587at2"/>
<evidence type="ECO:0000313" key="4">
    <source>
        <dbReference type="Proteomes" id="UP000069205"/>
    </source>
</evidence>
<dbReference type="NCBIfam" id="TIGR00251">
    <property type="entry name" value="DUF167 family protein"/>
    <property type="match status" value="1"/>
</dbReference>
<dbReference type="Gene3D" id="3.30.1200.10">
    <property type="entry name" value="YggU-like"/>
    <property type="match status" value="1"/>
</dbReference>
<dbReference type="KEGG" id="nmv:NITMOv2_4072"/>
<comment type="similarity">
    <text evidence="1 2">Belongs to the UPF0235 family.</text>
</comment>
<evidence type="ECO:0000256" key="1">
    <source>
        <dbReference type="ARBA" id="ARBA00010364"/>
    </source>
</evidence>
<dbReference type="SMART" id="SM01152">
    <property type="entry name" value="DUF167"/>
    <property type="match status" value="1"/>
</dbReference>
<sequence length="98" mass="10557">MKGSPAQETTDGTTLVVHVQPNAARTECAGYHGDALKIRVAAPPVEGAANEALIRFLAERCRIPRARVVILSGAEGRRKRLRLHGMTADLVMARLTEA</sequence>
<dbReference type="InterPro" id="IPR036591">
    <property type="entry name" value="YggU-like_sf"/>
</dbReference>
<dbReference type="STRING" id="42253.NITMOv2_4072"/>
<dbReference type="HAMAP" id="MF_00634">
    <property type="entry name" value="UPF0235"/>
    <property type="match status" value="1"/>
</dbReference>